<name>A0A418NH34_9SPHN</name>
<reference evidence="3 4" key="1">
    <citation type="submission" date="2018-08" db="EMBL/GenBank/DDBJ databases">
        <title>Altererythrobacter sp.Ery1 and Ery12, the genome sequencing of novel strains in genus Alterythrobacter.</title>
        <authorList>
            <person name="Cheng H."/>
            <person name="Wu Y.-H."/>
            <person name="Fang C."/>
            <person name="Xu X.-W."/>
        </authorList>
    </citation>
    <scope>NUCLEOTIDE SEQUENCE [LARGE SCALE GENOMIC DNA]</scope>
    <source>
        <strain evidence="3 4">Ery1</strain>
    </source>
</reference>
<feature type="domain" description="Amidohydrolase-related" evidence="2">
    <location>
        <begin position="3"/>
        <end position="328"/>
    </location>
</feature>
<dbReference type="InterPro" id="IPR006680">
    <property type="entry name" value="Amidohydro-rel"/>
</dbReference>
<dbReference type="GO" id="GO:0019748">
    <property type="term" value="P:secondary metabolic process"/>
    <property type="evidence" value="ECO:0007669"/>
    <property type="project" value="TreeGrafter"/>
</dbReference>
<evidence type="ECO:0000256" key="1">
    <source>
        <dbReference type="ARBA" id="ARBA00023239"/>
    </source>
</evidence>
<evidence type="ECO:0000313" key="4">
    <source>
        <dbReference type="Proteomes" id="UP000285092"/>
    </source>
</evidence>
<dbReference type="GO" id="GO:0005737">
    <property type="term" value="C:cytoplasm"/>
    <property type="evidence" value="ECO:0007669"/>
    <property type="project" value="TreeGrafter"/>
</dbReference>
<dbReference type="PANTHER" id="PTHR21240">
    <property type="entry name" value="2-AMINO-3-CARBOXYLMUCONATE-6-SEMIALDEHYDE DECARBOXYLASE"/>
    <property type="match status" value="1"/>
</dbReference>
<dbReference type="Pfam" id="PF04909">
    <property type="entry name" value="Amidohydro_2"/>
    <property type="match status" value="1"/>
</dbReference>
<accession>A0A418NH34</accession>
<evidence type="ECO:0000313" key="3">
    <source>
        <dbReference type="EMBL" id="RIV77916.1"/>
    </source>
</evidence>
<dbReference type="InterPro" id="IPR032466">
    <property type="entry name" value="Metal_Hydrolase"/>
</dbReference>
<gene>
    <name evidence="3" type="ORF">D2V04_08400</name>
</gene>
<evidence type="ECO:0000259" key="2">
    <source>
        <dbReference type="Pfam" id="PF04909"/>
    </source>
</evidence>
<dbReference type="Gene3D" id="3.20.20.140">
    <property type="entry name" value="Metal-dependent hydrolases"/>
    <property type="match status" value="1"/>
</dbReference>
<sequence length="339" mass="38240">MIIDCHGHYTVPPKGHDQWREQQKTAYHEGKAPPPYPKISDDEIRQTIEDNQLRFIKERGADLTIFSPRASAMAHHIGNQEVSATWAMHCNNLIHRVNRLFPETFVGVCMLPQSTGANLAASVTELRRCVEELGFIGCNLNPDPGGGHFDHPPLTDEYWFPLYEVMEELDVPAMIHVSGSCNRAMHATGGFYLAADTVAFMQLMQGDLFSRFPKLRFIIPHGGGAVPYHWGRYRGLADMLNKPSLDEYIMNNVFFDTCVYHQPGIDLLADVIDSKNILFGSEMVGAVRGIDPTTGHYFDDTKRYVDALDISDEERAAIFEGNARKVFPRLDKMLKERGL</sequence>
<dbReference type="RefSeq" id="WP_119513016.1">
    <property type="nucleotide sequence ID" value="NZ_QXFK01000016.1"/>
</dbReference>
<dbReference type="PANTHER" id="PTHR21240:SF28">
    <property type="entry name" value="ISO-OROTATE DECARBOXYLASE (EUROFUNG)"/>
    <property type="match status" value="1"/>
</dbReference>
<dbReference type="SUPFAM" id="SSF51556">
    <property type="entry name" value="Metallo-dependent hydrolases"/>
    <property type="match status" value="1"/>
</dbReference>
<dbReference type="Proteomes" id="UP000285092">
    <property type="component" value="Unassembled WGS sequence"/>
</dbReference>
<dbReference type="GO" id="GO:0016831">
    <property type="term" value="F:carboxy-lyase activity"/>
    <property type="evidence" value="ECO:0007669"/>
    <property type="project" value="InterPro"/>
</dbReference>
<dbReference type="AlphaFoldDB" id="A0A418NH34"/>
<dbReference type="OrthoDB" id="149172at2"/>
<organism evidence="3 4">
    <name type="scientific">Pelagerythrobacter aerophilus</name>
    <dbReference type="NCBI Taxonomy" id="2306995"/>
    <lineage>
        <taxon>Bacteria</taxon>
        <taxon>Pseudomonadati</taxon>
        <taxon>Pseudomonadota</taxon>
        <taxon>Alphaproteobacteria</taxon>
        <taxon>Sphingomonadales</taxon>
        <taxon>Erythrobacteraceae</taxon>
        <taxon>Pelagerythrobacter</taxon>
    </lineage>
</organism>
<proteinExistence type="predicted"/>
<comment type="caution">
    <text evidence="3">The sequence shown here is derived from an EMBL/GenBank/DDBJ whole genome shotgun (WGS) entry which is preliminary data.</text>
</comment>
<dbReference type="EMBL" id="QXFK01000016">
    <property type="protein sequence ID" value="RIV77916.1"/>
    <property type="molecule type" value="Genomic_DNA"/>
</dbReference>
<protein>
    <submittedName>
        <fullName evidence="3">Amidohydrolase</fullName>
    </submittedName>
</protein>
<dbReference type="GO" id="GO:0016787">
    <property type="term" value="F:hydrolase activity"/>
    <property type="evidence" value="ECO:0007669"/>
    <property type="project" value="UniProtKB-KW"/>
</dbReference>
<keyword evidence="3" id="KW-0378">Hydrolase</keyword>
<keyword evidence="1" id="KW-0456">Lyase</keyword>
<dbReference type="InterPro" id="IPR032465">
    <property type="entry name" value="ACMSD"/>
</dbReference>
<keyword evidence="4" id="KW-1185">Reference proteome</keyword>